<sequence length="244" mass="28196">MPPTPAQPHLNGAFYGPPIQQKTKSYHRPGNHGGSCNLITCCFSCICSCIFNLICQFLITVAIFLAFIGLIFWFIFRPNAPKFYVDDVTLTQFTLSPTNNALYFNLTVNMTFRNPNRRLGIYYDSIQANAMYHGQRFSTAELTGFYLGHKNENNVRTVYKGDQLVMLGVVESKYVSEKSDDVYRIDLKLRLKIRFKVLWLKTPKFKPKFDCDLKVPLSSKGRVSVSGAKFERTECDFNWYKRIW</sequence>
<dbReference type="Proteomes" id="UP001056120">
    <property type="component" value="Linkage Group LG20"/>
</dbReference>
<accession>A0ACB9DAC3</accession>
<reference evidence="1 2" key="2">
    <citation type="journal article" date="2022" name="Mol. Ecol. Resour.">
        <title>The genomes of chicory, endive, great burdock and yacon provide insights into Asteraceae paleo-polyploidization history and plant inulin production.</title>
        <authorList>
            <person name="Fan W."/>
            <person name="Wang S."/>
            <person name="Wang H."/>
            <person name="Wang A."/>
            <person name="Jiang F."/>
            <person name="Liu H."/>
            <person name="Zhao H."/>
            <person name="Xu D."/>
            <person name="Zhang Y."/>
        </authorList>
    </citation>
    <scope>NUCLEOTIDE SEQUENCE [LARGE SCALE GENOMIC DNA]</scope>
    <source>
        <strain evidence="2">cv. Yunnan</strain>
        <tissue evidence="1">Leaves</tissue>
    </source>
</reference>
<name>A0ACB9DAC3_9ASTR</name>
<dbReference type="EMBL" id="CM042037">
    <property type="protein sequence ID" value="KAI3743328.1"/>
    <property type="molecule type" value="Genomic_DNA"/>
</dbReference>
<keyword evidence="2" id="KW-1185">Reference proteome</keyword>
<gene>
    <name evidence="1" type="ORF">L1987_61035</name>
</gene>
<comment type="caution">
    <text evidence="1">The sequence shown here is derived from an EMBL/GenBank/DDBJ whole genome shotgun (WGS) entry which is preliminary data.</text>
</comment>
<protein>
    <submittedName>
        <fullName evidence="1">Uncharacterized protein</fullName>
    </submittedName>
</protein>
<reference evidence="2" key="1">
    <citation type="journal article" date="2022" name="Mol. Ecol. Resour.">
        <title>The genomes of chicory, endive, great burdock and yacon provide insights into Asteraceae palaeo-polyploidization history and plant inulin production.</title>
        <authorList>
            <person name="Fan W."/>
            <person name="Wang S."/>
            <person name="Wang H."/>
            <person name="Wang A."/>
            <person name="Jiang F."/>
            <person name="Liu H."/>
            <person name="Zhao H."/>
            <person name="Xu D."/>
            <person name="Zhang Y."/>
        </authorList>
    </citation>
    <scope>NUCLEOTIDE SEQUENCE [LARGE SCALE GENOMIC DNA]</scope>
    <source>
        <strain evidence="2">cv. Yunnan</strain>
    </source>
</reference>
<evidence type="ECO:0000313" key="1">
    <source>
        <dbReference type="EMBL" id="KAI3743328.1"/>
    </source>
</evidence>
<organism evidence="1 2">
    <name type="scientific">Smallanthus sonchifolius</name>
    <dbReference type="NCBI Taxonomy" id="185202"/>
    <lineage>
        <taxon>Eukaryota</taxon>
        <taxon>Viridiplantae</taxon>
        <taxon>Streptophyta</taxon>
        <taxon>Embryophyta</taxon>
        <taxon>Tracheophyta</taxon>
        <taxon>Spermatophyta</taxon>
        <taxon>Magnoliopsida</taxon>
        <taxon>eudicotyledons</taxon>
        <taxon>Gunneridae</taxon>
        <taxon>Pentapetalae</taxon>
        <taxon>asterids</taxon>
        <taxon>campanulids</taxon>
        <taxon>Asterales</taxon>
        <taxon>Asteraceae</taxon>
        <taxon>Asteroideae</taxon>
        <taxon>Heliantheae alliance</taxon>
        <taxon>Millerieae</taxon>
        <taxon>Smallanthus</taxon>
    </lineage>
</organism>
<evidence type="ECO:0000313" key="2">
    <source>
        <dbReference type="Proteomes" id="UP001056120"/>
    </source>
</evidence>
<proteinExistence type="predicted"/>